<sequence length="179" mass="20235">MHSIWSRANTIFAFTLSVLSAVTFCCFLSTIWLPNTAPVTISASNPRLKSMVDYASDGSKSDVVMLSLNIQADVSSVFNWNVKQLFIYLVAEYSTMKNHLNQVVLWDKIILRNEKTVIIEESIPPKYYYIDDGNNLLSHKNVTLVLKWNVIPNAGYLAMAQGEGQFVVQMPDNYISGRF</sequence>
<dbReference type="Pfam" id="PF04573">
    <property type="entry name" value="SPC22"/>
    <property type="match status" value="1"/>
</dbReference>
<evidence type="ECO:0000256" key="10">
    <source>
        <dbReference type="PIRNR" id="PIRNR016089"/>
    </source>
</evidence>
<dbReference type="Proteomes" id="UP000887540">
    <property type="component" value="Unplaced"/>
</dbReference>
<proteinExistence type="inferred from homology"/>
<dbReference type="WBParaSite" id="ACRNAN_scaffold12897.g20776.t1">
    <property type="protein sequence ID" value="ACRNAN_scaffold12897.g20776.t1"/>
    <property type="gene ID" value="ACRNAN_scaffold12897.g20776"/>
</dbReference>
<evidence type="ECO:0000256" key="9">
    <source>
        <dbReference type="ARBA" id="ARBA00046080"/>
    </source>
</evidence>
<evidence type="ECO:0000256" key="8">
    <source>
        <dbReference type="ARBA" id="ARBA00029556"/>
    </source>
</evidence>
<comment type="function">
    <text evidence="9">Essential component of the signal peptidase complex (SPC) which catalyzes the cleavage of N-terminal signal sequences from nascent proteins as they are translocated into the lumen of the endoplasmic reticulum. Essential for the SPC catalytic activity, possibly by stabilizing and positioning the active center of the complex close to the lumenal surface.</text>
</comment>
<dbReference type="PANTHER" id="PTHR12804:SF0">
    <property type="entry name" value="SIGNAL PEPTIDASE COMPLEX SUBUNIT 3"/>
    <property type="match status" value="1"/>
</dbReference>
<dbReference type="PIRSF" id="PIRSF016089">
    <property type="entry name" value="SPC22"/>
    <property type="match status" value="1"/>
</dbReference>
<evidence type="ECO:0000313" key="12">
    <source>
        <dbReference type="Proteomes" id="UP000887540"/>
    </source>
</evidence>
<comment type="subcellular location">
    <subcellularLocation>
        <location evidence="1">Endoplasmic reticulum membrane</location>
        <topology evidence="1">Single-pass type II membrane protein</topology>
    </subcellularLocation>
</comment>
<evidence type="ECO:0000256" key="4">
    <source>
        <dbReference type="ARBA" id="ARBA00022824"/>
    </source>
</evidence>
<evidence type="ECO:0000256" key="2">
    <source>
        <dbReference type="ARBA" id="ARBA00009289"/>
    </source>
</evidence>
<evidence type="ECO:0000256" key="7">
    <source>
        <dbReference type="ARBA" id="ARBA00023136"/>
    </source>
</evidence>
<comment type="similarity">
    <text evidence="2 10">Belongs to the SPCS3 family.</text>
</comment>
<dbReference type="GO" id="GO:0045047">
    <property type="term" value="P:protein targeting to ER"/>
    <property type="evidence" value="ECO:0007669"/>
    <property type="project" value="TreeGrafter"/>
</dbReference>
<protein>
    <recommendedName>
        <fullName evidence="8 10">Signal peptidase complex subunit 3</fullName>
    </recommendedName>
</protein>
<reference evidence="13" key="1">
    <citation type="submission" date="2022-11" db="UniProtKB">
        <authorList>
            <consortium name="WormBaseParasite"/>
        </authorList>
    </citation>
    <scope>IDENTIFICATION</scope>
</reference>
<dbReference type="AlphaFoldDB" id="A0A914CQH7"/>
<keyword evidence="12" id="KW-1185">Reference proteome</keyword>
<evidence type="ECO:0000256" key="1">
    <source>
        <dbReference type="ARBA" id="ARBA00004648"/>
    </source>
</evidence>
<accession>A0A914CQH7</accession>
<feature type="transmembrane region" description="Helical" evidence="11">
    <location>
        <begin position="12"/>
        <end position="33"/>
    </location>
</feature>
<keyword evidence="6 11" id="KW-1133">Transmembrane helix</keyword>
<evidence type="ECO:0000313" key="13">
    <source>
        <dbReference type="WBParaSite" id="ACRNAN_scaffold12897.g20776.t1"/>
    </source>
</evidence>
<organism evidence="12 13">
    <name type="scientific">Acrobeloides nanus</name>
    <dbReference type="NCBI Taxonomy" id="290746"/>
    <lineage>
        <taxon>Eukaryota</taxon>
        <taxon>Metazoa</taxon>
        <taxon>Ecdysozoa</taxon>
        <taxon>Nematoda</taxon>
        <taxon>Chromadorea</taxon>
        <taxon>Rhabditida</taxon>
        <taxon>Tylenchina</taxon>
        <taxon>Cephalobomorpha</taxon>
        <taxon>Cephaloboidea</taxon>
        <taxon>Cephalobidae</taxon>
        <taxon>Acrobeloides</taxon>
    </lineage>
</organism>
<evidence type="ECO:0000256" key="5">
    <source>
        <dbReference type="ARBA" id="ARBA00022968"/>
    </source>
</evidence>
<keyword evidence="5" id="KW-0735">Signal-anchor</keyword>
<keyword evidence="3 11" id="KW-0812">Transmembrane</keyword>
<evidence type="ECO:0000256" key="11">
    <source>
        <dbReference type="SAM" id="Phobius"/>
    </source>
</evidence>
<name>A0A914CQH7_9BILA</name>
<evidence type="ECO:0000256" key="6">
    <source>
        <dbReference type="ARBA" id="ARBA00022989"/>
    </source>
</evidence>
<keyword evidence="4 10" id="KW-0256">Endoplasmic reticulum</keyword>
<keyword evidence="7 10" id="KW-0472">Membrane</keyword>
<dbReference type="PANTHER" id="PTHR12804">
    <property type="entry name" value="MICROSOMAL SIGNAL PEPTIDASE 23 KD SUBUNIT SPC22/23"/>
    <property type="match status" value="1"/>
</dbReference>
<dbReference type="GO" id="GO:0006465">
    <property type="term" value="P:signal peptide processing"/>
    <property type="evidence" value="ECO:0007669"/>
    <property type="project" value="UniProtKB-UniRule"/>
</dbReference>
<dbReference type="InterPro" id="IPR007653">
    <property type="entry name" value="SPC3"/>
</dbReference>
<evidence type="ECO:0000256" key="3">
    <source>
        <dbReference type="ARBA" id="ARBA00022692"/>
    </source>
</evidence>
<dbReference type="GO" id="GO:0005787">
    <property type="term" value="C:signal peptidase complex"/>
    <property type="evidence" value="ECO:0007669"/>
    <property type="project" value="UniProtKB-UniRule"/>
</dbReference>